<dbReference type="Gene3D" id="2.30.42.10">
    <property type="match status" value="1"/>
</dbReference>
<sequence length="104" mass="10945">DVDEAEEKPDKVDLKQLGLTLMPARSGGSKEGVAIAEVDPNSDAAKKGLKSGDVILEAGGKSVSSPADVLEALKKMKELGRTAVLLHIKTGDQKRLIPVQINKS</sequence>
<dbReference type="EMBL" id="BART01011594">
    <property type="protein sequence ID" value="GAG87063.1"/>
    <property type="molecule type" value="Genomic_DNA"/>
</dbReference>
<dbReference type="SUPFAM" id="SSF50156">
    <property type="entry name" value="PDZ domain-like"/>
    <property type="match status" value="1"/>
</dbReference>
<dbReference type="InterPro" id="IPR036034">
    <property type="entry name" value="PDZ_sf"/>
</dbReference>
<name>X1BS91_9ZZZZ</name>
<dbReference type="SMART" id="SM00228">
    <property type="entry name" value="PDZ"/>
    <property type="match status" value="1"/>
</dbReference>
<dbReference type="Pfam" id="PF13180">
    <property type="entry name" value="PDZ_2"/>
    <property type="match status" value="1"/>
</dbReference>
<dbReference type="PROSITE" id="PS50106">
    <property type="entry name" value="PDZ"/>
    <property type="match status" value="1"/>
</dbReference>
<evidence type="ECO:0000313" key="2">
    <source>
        <dbReference type="EMBL" id="GAG87063.1"/>
    </source>
</evidence>
<accession>X1BS91</accession>
<dbReference type="AlphaFoldDB" id="X1BS91"/>
<feature type="domain" description="PDZ" evidence="1">
    <location>
        <begin position="1"/>
        <end position="91"/>
    </location>
</feature>
<dbReference type="InterPro" id="IPR001478">
    <property type="entry name" value="PDZ"/>
</dbReference>
<evidence type="ECO:0000259" key="1">
    <source>
        <dbReference type="PROSITE" id="PS50106"/>
    </source>
</evidence>
<reference evidence="2" key="1">
    <citation type="journal article" date="2014" name="Front. Microbiol.">
        <title>High frequency of phylogenetically diverse reductive dehalogenase-homologous genes in deep subseafloor sedimentary metagenomes.</title>
        <authorList>
            <person name="Kawai M."/>
            <person name="Futagami T."/>
            <person name="Toyoda A."/>
            <person name="Takaki Y."/>
            <person name="Nishi S."/>
            <person name="Hori S."/>
            <person name="Arai W."/>
            <person name="Tsubouchi T."/>
            <person name="Morono Y."/>
            <person name="Uchiyama I."/>
            <person name="Ito T."/>
            <person name="Fujiyama A."/>
            <person name="Inagaki F."/>
            <person name="Takami H."/>
        </authorList>
    </citation>
    <scope>NUCLEOTIDE SEQUENCE</scope>
    <source>
        <strain evidence="2">Expedition CK06-06</strain>
    </source>
</reference>
<feature type="non-terminal residue" evidence="2">
    <location>
        <position position="1"/>
    </location>
</feature>
<proteinExistence type="predicted"/>
<comment type="caution">
    <text evidence="2">The sequence shown here is derived from an EMBL/GenBank/DDBJ whole genome shotgun (WGS) entry which is preliminary data.</text>
</comment>
<protein>
    <recommendedName>
        <fullName evidence="1">PDZ domain-containing protein</fullName>
    </recommendedName>
</protein>
<gene>
    <name evidence="2" type="ORF">S01H4_24623</name>
</gene>
<organism evidence="2">
    <name type="scientific">marine sediment metagenome</name>
    <dbReference type="NCBI Taxonomy" id="412755"/>
    <lineage>
        <taxon>unclassified sequences</taxon>
        <taxon>metagenomes</taxon>
        <taxon>ecological metagenomes</taxon>
    </lineage>
</organism>